<keyword evidence="1" id="KW-0472">Membrane</keyword>
<keyword evidence="1" id="KW-1133">Transmembrane helix</keyword>
<dbReference type="EMBL" id="LC738879">
    <property type="protein sequence ID" value="BDT62875.1"/>
    <property type="molecule type" value="Genomic_DNA"/>
</dbReference>
<sequence length="192" mass="22520">MSIKISEENEFSLKSKMIVIFLIITFLIVITSLIIVYRPQYSNKNKITLTYIGYHSDIDSSNSSVGYTNSNTGCVFLGVKTDKDLPKSKSKDDRYFVMKDDTDGLETRALWMDCNNTQTYTNYYPYYNLYFIDNDNQIIGTSYRFGIHFFIVNKRNESTPTYCKIWNISDRLIIPQVKFPKILINCTWYLNK</sequence>
<accession>A0A9C7F882</accession>
<proteinExistence type="predicted"/>
<evidence type="ECO:0000256" key="1">
    <source>
        <dbReference type="SAM" id="Phobius"/>
    </source>
</evidence>
<keyword evidence="1" id="KW-0812">Transmembrane</keyword>
<feature type="transmembrane region" description="Helical" evidence="1">
    <location>
        <begin position="17"/>
        <end position="37"/>
    </location>
</feature>
<name>A0A9C7F882_9VIRU</name>
<evidence type="ECO:0000313" key="2">
    <source>
        <dbReference type="EMBL" id="BDT62875.1"/>
    </source>
</evidence>
<organism evidence="2">
    <name type="scientific">Trachysalambria curvirostris majanivirus</name>
    <dbReference type="NCBI Taxonomy" id="2984281"/>
    <lineage>
        <taxon>Viruses</taxon>
        <taxon>Viruses incertae sedis</taxon>
        <taxon>Naldaviricetes</taxon>
        <taxon>Nimaviridae</taxon>
    </lineage>
</organism>
<reference evidence="2" key="1">
    <citation type="submission" date="2022-10" db="EMBL/GenBank/DDBJ databases">
        <title>Genome sequences of endogenous nimaviruses in decapod crustaceans.</title>
        <authorList>
            <person name="Kawato S."/>
            <person name="Nozaki R."/>
            <person name="Kondo H."/>
            <person name="Hirono I."/>
        </authorList>
    </citation>
    <scope>NUCLEOTIDE SEQUENCE</scope>
    <source>
        <strain evidence="2">Ube2021</strain>
    </source>
</reference>
<protein>
    <submittedName>
        <fullName evidence="2">Sodium/potassium-transporting ATPase subunit beta-like protein</fullName>
    </submittedName>
</protein>